<feature type="non-terminal residue" evidence="1">
    <location>
        <position position="1"/>
    </location>
</feature>
<keyword evidence="2" id="KW-1185">Reference proteome</keyword>
<organism evidence="1 2">
    <name type="scientific">Staphylococcus massiliensis S46</name>
    <dbReference type="NCBI Taxonomy" id="1229783"/>
    <lineage>
        <taxon>Bacteria</taxon>
        <taxon>Bacillati</taxon>
        <taxon>Bacillota</taxon>
        <taxon>Bacilli</taxon>
        <taxon>Bacillales</taxon>
        <taxon>Staphylococcaceae</taxon>
        <taxon>Staphylococcus</taxon>
    </lineage>
</organism>
<dbReference type="RefSeq" id="WP_009384738.1">
    <property type="nucleotide sequence ID" value="NZ_AMSQ01000023.1"/>
</dbReference>
<evidence type="ECO:0000313" key="2">
    <source>
        <dbReference type="Proteomes" id="UP000009885"/>
    </source>
</evidence>
<dbReference type="AlphaFoldDB" id="K9AF20"/>
<gene>
    <name evidence="1" type="ORF">C273_10397</name>
</gene>
<proteinExistence type="predicted"/>
<name>K9AF20_9STAP</name>
<dbReference type="Proteomes" id="UP000009885">
    <property type="component" value="Unassembled WGS sequence"/>
</dbReference>
<accession>K9AF20</accession>
<dbReference type="EMBL" id="AMSQ01000023">
    <property type="protein sequence ID" value="EKU45853.1"/>
    <property type="molecule type" value="Genomic_DNA"/>
</dbReference>
<evidence type="ECO:0000313" key="1">
    <source>
        <dbReference type="EMBL" id="EKU45853.1"/>
    </source>
</evidence>
<sequence length="69" mass="8117">VLYYFIVSYKLPKGLLFLFHLKLKFSRDNPISLFFHFKGVFRVCSKIISLVPTNLFFASQNKKKLVSKT</sequence>
<reference evidence="1 2" key="1">
    <citation type="journal article" date="2013" name="Genome Announc.">
        <title>Genome Sequence of Staphylococcus massiliensis Strain S46, Isolated from the Surface of Healthy Human Skin.</title>
        <authorList>
            <person name="Srivastav R."/>
            <person name="Singh A."/>
            <person name="Jangir P.K."/>
            <person name="Kumari C."/>
            <person name="Muduli S."/>
            <person name="Sharma R."/>
        </authorList>
    </citation>
    <scope>NUCLEOTIDE SEQUENCE [LARGE SCALE GENOMIC DNA]</scope>
    <source>
        <strain evidence="1 2">S46</strain>
    </source>
</reference>
<protein>
    <submittedName>
        <fullName evidence="1">Uncharacterized protein</fullName>
    </submittedName>
</protein>
<comment type="caution">
    <text evidence="1">The sequence shown here is derived from an EMBL/GenBank/DDBJ whole genome shotgun (WGS) entry which is preliminary data.</text>
</comment>